<accession>A0A4R5KQR2</accession>
<feature type="transmembrane region" description="Helical" evidence="8">
    <location>
        <begin position="78"/>
        <end position="97"/>
    </location>
</feature>
<evidence type="ECO:0000256" key="2">
    <source>
        <dbReference type="ARBA" id="ARBA00022448"/>
    </source>
</evidence>
<evidence type="ECO:0000256" key="4">
    <source>
        <dbReference type="ARBA" id="ARBA00022692"/>
    </source>
</evidence>
<dbReference type="Gene3D" id="1.20.1250.20">
    <property type="entry name" value="MFS general substrate transporter like domains"/>
    <property type="match status" value="1"/>
</dbReference>
<feature type="transmembrane region" description="Helical" evidence="8">
    <location>
        <begin position="171"/>
        <end position="191"/>
    </location>
</feature>
<keyword evidence="11" id="KW-1185">Reference proteome</keyword>
<dbReference type="InterPro" id="IPR050171">
    <property type="entry name" value="MFS_Transporters"/>
</dbReference>
<organism evidence="10 11">
    <name type="scientific">Paenibacillus piri</name>
    <dbReference type="NCBI Taxonomy" id="2547395"/>
    <lineage>
        <taxon>Bacteria</taxon>
        <taxon>Bacillati</taxon>
        <taxon>Bacillota</taxon>
        <taxon>Bacilli</taxon>
        <taxon>Bacillales</taxon>
        <taxon>Paenibacillaceae</taxon>
        <taxon>Paenibacillus</taxon>
    </lineage>
</organism>
<dbReference type="InterPro" id="IPR036259">
    <property type="entry name" value="MFS_trans_sf"/>
</dbReference>
<dbReference type="InterPro" id="IPR020846">
    <property type="entry name" value="MFS_dom"/>
</dbReference>
<dbReference type="AlphaFoldDB" id="A0A4R5KQR2"/>
<dbReference type="Pfam" id="PF07690">
    <property type="entry name" value="MFS_1"/>
    <property type="match status" value="1"/>
</dbReference>
<evidence type="ECO:0000256" key="6">
    <source>
        <dbReference type="ARBA" id="ARBA00023136"/>
    </source>
</evidence>
<evidence type="ECO:0000256" key="5">
    <source>
        <dbReference type="ARBA" id="ARBA00022989"/>
    </source>
</evidence>
<feature type="transmembrane region" description="Helical" evidence="8">
    <location>
        <begin position="212"/>
        <end position="230"/>
    </location>
</feature>
<proteinExistence type="predicted"/>
<dbReference type="InterPro" id="IPR011701">
    <property type="entry name" value="MFS"/>
</dbReference>
<comment type="caution">
    <text evidence="10">The sequence shown here is derived from an EMBL/GenBank/DDBJ whole genome shotgun (WGS) entry which is preliminary data.</text>
</comment>
<feature type="transmembrane region" description="Helical" evidence="8">
    <location>
        <begin position="49"/>
        <end position="71"/>
    </location>
</feature>
<evidence type="ECO:0000256" key="1">
    <source>
        <dbReference type="ARBA" id="ARBA00004651"/>
    </source>
</evidence>
<dbReference type="PROSITE" id="PS00216">
    <property type="entry name" value="SUGAR_TRANSPORT_1"/>
    <property type="match status" value="1"/>
</dbReference>
<comment type="subcellular location">
    <subcellularLocation>
        <location evidence="1">Cell membrane</location>
        <topology evidence="1">Multi-pass membrane protein</topology>
    </subcellularLocation>
</comment>
<name>A0A4R5KQR2_9BACL</name>
<feature type="transmembrane region" description="Helical" evidence="8">
    <location>
        <begin position="141"/>
        <end position="165"/>
    </location>
</feature>
<gene>
    <name evidence="10" type="ORF">E1757_11270</name>
</gene>
<keyword evidence="4 8" id="KW-0812">Transmembrane</keyword>
<evidence type="ECO:0000256" key="7">
    <source>
        <dbReference type="SAM" id="MobiDB-lite"/>
    </source>
</evidence>
<evidence type="ECO:0000259" key="9">
    <source>
        <dbReference type="PROSITE" id="PS50850"/>
    </source>
</evidence>
<feature type="transmembrane region" description="Helical" evidence="8">
    <location>
        <begin position="303"/>
        <end position="321"/>
    </location>
</feature>
<dbReference type="GO" id="GO:0005886">
    <property type="term" value="C:plasma membrane"/>
    <property type="evidence" value="ECO:0007669"/>
    <property type="project" value="UniProtKB-SubCell"/>
</dbReference>
<reference evidence="10 11" key="1">
    <citation type="submission" date="2019-03" db="EMBL/GenBank/DDBJ databases">
        <title>This is whole genome sequence of Paenibacillus sp MS74 strain.</title>
        <authorList>
            <person name="Trinh H.N."/>
        </authorList>
    </citation>
    <scope>NUCLEOTIDE SEQUENCE [LARGE SCALE GENOMIC DNA]</scope>
    <source>
        <strain evidence="10 11">MS74</strain>
    </source>
</reference>
<dbReference type="PANTHER" id="PTHR23517:SF2">
    <property type="entry name" value="MULTIDRUG RESISTANCE PROTEIN MDTH"/>
    <property type="match status" value="1"/>
</dbReference>
<keyword evidence="3" id="KW-1003">Cell membrane</keyword>
<feature type="transmembrane region" description="Helical" evidence="8">
    <location>
        <begin position="16"/>
        <end position="37"/>
    </location>
</feature>
<sequence length="430" mass="45400">MTAKQASTRITPMRMLLLGVLLSHLGTYMVIPLLPIYLSARKGMAITEIGLILAATPFAFQAGSLLGGWLADRIGRRTVIAAGAWINACALAGYALFGSFWPLIGMGLLSGFGVGLNAPSTKAAIAALAETEQHGDSGKTTAFSIRGIVANIGMAAAGLLTYFILGGASDFIFYTASGIYAASGLISRLWLPQGSGRAISAQSYAAIFQNKAFVIFSLVIICIWAVYTQFSLGLPLRAEAVLPDPGMVSLIWSMNSIIVIVLQRPISKWFIEKTHPMYVLSLGLLFLGGGLGSIYWAANFYMFMLSGAVFIIGEMLIMPTIDVAVSRLGAASMIGVFFGISNFLSGLGESAGKFAGGGLLSLGTQSFVPWLTYALCAVVISGILGLLRFWQPMEEALGMIQPAAGVPAGAVEAADRSRDRGKPGERERAK</sequence>
<feature type="transmembrane region" description="Helical" evidence="8">
    <location>
        <begin position="328"/>
        <end position="347"/>
    </location>
</feature>
<evidence type="ECO:0000256" key="3">
    <source>
        <dbReference type="ARBA" id="ARBA00022475"/>
    </source>
</evidence>
<keyword evidence="2" id="KW-0813">Transport</keyword>
<dbReference type="PANTHER" id="PTHR23517">
    <property type="entry name" value="RESISTANCE PROTEIN MDTM, PUTATIVE-RELATED-RELATED"/>
    <property type="match status" value="1"/>
</dbReference>
<evidence type="ECO:0000256" key="8">
    <source>
        <dbReference type="SAM" id="Phobius"/>
    </source>
</evidence>
<dbReference type="OrthoDB" id="8952229at2"/>
<dbReference type="EMBL" id="SMRT01000004">
    <property type="protein sequence ID" value="TDF98081.1"/>
    <property type="molecule type" value="Genomic_DNA"/>
</dbReference>
<dbReference type="RefSeq" id="WP_133227832.1">
    <property type="nucleotide sequence ID" value="NZ_SMRT01000004.1"/>
</dbReference>
<feature type="domain" description="Major facilitator superfamily (MFS) profile" evidence="9">
    <location>
        <begin position="12"/>
        <end position="394"/>
    </location>
</feature>
<protein>
    <submittedName>
        <fullName evidence="10">MFS transporter</fullName>
    </submittedName>
</protein>
<dbReference type="InterPro" id="IPR005829">
    <property type="entry name" value="Sugar_transporter_CS"/>
</dbReference>
<keyword evidence="5 8" id="KW-1133">Transmembrane helix</keyword>
<dbReference type="GO" id="GO:0022857">
    <property type="term" value="F:transmembrane transporter activity"/>
    <property type="evidence" value="ECO:0007669"/>
    <property type="project" value="InterPro"/>
</dbReference>
<feature type="compositionally biased region" description="Basic and acidic residues" evidence="7">
    <location>
        <begin position="413"/>
        <end position="430"/>
    </location>
</feature>
<feature type="transmembrane region" description="Helical" evidence="8">
    <location>
        <begin position="250"/>
        <end position="266"/>
    </location>
</feature>
<dbReference type="SUPFAM" id="SSF103473">
    <property type="entry name" value="MFS general substrate transporter"/>
    <property type="match status" value="1"/>
</dbReference>
<evidence type="ECO:0000313" key="11">
    <source>
        <dbReference type="Proteomes" id="UP000295636"/>
    </source>
</evidence>
<feature type="transmembrane region" description="Helical" evidence="8">
    <location>
        <begin position="367"/>
        <end position="390"/>
    </location>
</feature>
<feature type="transmembrane region" description="Helical" evidence="8">
    <location>
        <begin position="103"/>
        <end position="129"/>
    </location>
</feature>
<dbReference type="Proteomes" id="UP000295636">
    <property type="component" value="Unassembled WGS sequence"/>
</dbReference>
<feature type="region of interest" description="Disordered" evidence="7">
    <location>
        <begin position="411"/>
        <end position="430"/>
    </location>
</feature>
<keyword evidence="6 8" id="KW-0472">Membrane</keyword>
<feature type="transmembrane region" description="Helical" evidence="8">
    <location>
        <begin position="278"/>
        <end position="297"/>
    </location>
</feature>
<dbReference type="PROSITE" id="PS50850">
    <property type="entry name" value="MFS"/>
    <property type="match status" value="1"/>
</dbReference>
<evidence type="ECO:0000313" key="10">
    <source>
        <dbReference type="EMBL" id="TDF98081.1"/>
    </source>
</evidence>